<reference evidence="6" key="2">
    <citation type="submission" date="2022-03" db="EMBL/GenBank/DDBJ databases">
        <title>Draft title - Genomic analysis of global carrot germplasm unveils the trajectory of domestication and the origin of high carotenoid orange carrot.</title>
        <authorList>
            <person name="Iorizzo M."/>
            <person name="Ellison S."/>
            <person name="Senalik D."/>
            <person name="Macko-Podgorni A."/>
            <person name="Grzebelus D."/>
            <person name="Bostan H."/>
            <person name="Rolling W."/>
            <person name="Curaba J."/>
            <person name="Simon P."/>
        </authorList>
    </citation>
    <scope>NUCLEOTIDE SEQUENCE</scope>
    <source>
        <tissue evidence="6">Leaf</tissue>
    </source>
</reference>
<dbReference type="SUPFAM" id="SSF46689">
    <property type="entry name" value="Homeodomain-like"/>
    <property type="match status" value="1"/>
</dbReference>
<feature type="region of interest" description="Disordered" evidence="4">
    <location>
        <begin position="223"/>
        <end position="256"/>
    </location>
</feature>
<organism evidence="5">
    <name type="scientific">Daucus carota subsp. sativus</name>
    <name type="common">Carrot</name>
    <dbReference type="NCBI Taxonomy" id="79200"/>
    <lineage>
        <taxon>Eukaryota</taxon>
        <taxon>Viridiplantae</taxon>
        <taxon>Streptophyta</taxon>
        <taxon>Embryophyta</taxon>
        <taxon>Tracheophyta</taxon>
        <taxon>Spermatophyta</taxon>
        <taxon>Magnoliopsida</taxon>
        <taxon>eudicotyledons</taxon>
        <taxon>Gunneridae</taxon>
        <taxon>Pentapetalae</taxon>
        <taxon>asterids</taxon>
        <taxon>campanulids</taxon>
        <taxon>Apiales</taxon>
        <taxon>Apiaceae</taxon>
        <taxon>Apioideae</taxon>
        <taxon>Scandiceae</taxon>
        <taxon>Daucinae</taxon>
        <taxon>Daucus</taxon>
        <taxon>Daucus sect. Daucus</taxon>
    </lineage>
</organism>
<keyword evidence="1" id="KW-0805">Transcription regulation</keyword>
<dbReference type="AlphaFoldDB" id="A0A162A3Q1"/>
<evidence type="ECO:0000313" key="6">
    <source>
        <dbReference type="EMBL" id="WOH02330.1"/>
    </source>
</evidence>
<dbReference type="NCBIfam" id="TIGR01557">
    <property type="entry name" value="myb_SHAQKYF"/>
    <property type="match status" value="1"/>
</dbReference>
<keyword evidence="7" id="KW-1185">Reference proteome</keyword>
<dbReference type="InterPro" id="IPR046955">
    <property type="entry name" value="PHR1-like"/>
</dbReference>
<dbReference type="GO" id="GO:0003700">
    <property type="term" value="F:DNA-binding transcription factor activity"/>
    <property type="evidence" value="ECO:0007669"/>
    <property type="project" value="InterPro"/>
</dbReference>
<evidence type="ECO:0000313" key="5">
    <source>
        <dbReference type="EMBL" id="KZM95742.1"/>
    </source>
</evidence>
<evidence type="ECO:0008006" key="8">
    <source>
        <dbReference type="Google" id="ProtNLM"/>
    </source>
</evidence>
<evidence type="ECO:0000313" key="7">
    <source>
        <dbReference type="Proteomes" id="UP000077755"/>
    </source>
</evidence>
<dbReference type="EMBL" id="CP093347">
    <property type="protein sequence ID" value="WOH02330.1"/>
    <property type="molecule type" value="Genomic_DNA"/>
</dbReference>
<evidence type="ECO:0000256" key="1">
    <source>
        <dbReference type="ARBA" id="ARBA00023015"/>
    </source>
</evidence>
<dbReference type="Gramene" id="KZM95742">
    <property type="protein sequence ID" value="KZM95742"/>
    <property type="gene ID" value="DCAR_018984"/>
</dbReference>
<evidence type="ECO:0000256" key="4">
    <source>
        <dbReference type="SAM" id="MobiDB-lite"/>
    </source>
</evidence>
<sequence length="365" mass="41492">MSYFPVSANWGHPSAHRHMYTRNDVNRRHLMNSVPNNPAMYHLQPPQPQPHPHFEEPSQPQPLQDQFWIPFQPEPFPEYGVPFQPEPYQDQFGIPFQPEPSQVLGIPAQWVPLYYGAPPQWHPYQPLQPQPHQAPQPQPLEHFEMPQQPQIEMPRDPGEDVLVLNPNVSLFTAKTYIRWTGELEERFSRAVQELGGPFRARPKAILKKMKVQGLEHDHIKSHLQKVRSKARPKLVDQEPAVVQSSSDNAQLPPGEAASDTGLNDCIIFLNATCANSNVDVQSFFEDIEYYGRLLGSSETPSFMQFLGAAQPDHPQHQEDGVAQLDPPQNQEDGVTQHQEEGVAQPDHQEDGIAEPDHPQHQEDGE</sequence>
<dbReference type="GO" id="GO:0003677">
    <property type="term" value="F:DNA binding"/>
    <property type="evidence" value="ECO:0007669"/>
    <property type="project" value="InterPro"/>
</dbReference>
<keyword evidence="3" id="KW-0539">Nucleus</keyword>
<accession>A0A162A3Q1</accession>
<dbReference type="Gene3D" id="1.10.10.60">
    <property type="entry name" value="Homeodomain-like"/>
    <property type="match status" value="1"/>
</dbReference>
<feature type="compositionally biased region" description="Basic and acidic residues" evidence="4">
    <location>
        <begin position="346"/>
        <end position="365"/>
    </location>
</feature>
<dbReference type="PANTHER" id="PTHR31499:SF67">
    <property type="entry name" value="TRANSCRIPTION FACTOR KAN3-RELATED"/>
    <property type="match status" value="1"/>
</dbReference>
<dbReference type="PANTHER" id="PTHR31499">
    <property type="entry name" value="MYB FAMILY TRANSCRIPTION FACTOR PHL11"/>
    <property type="match status" value="1"/>
</dbReference>
<reference evidence="5" key="1">
    <citation type="journal article" date="2016" name="Nat. Genet.">
        <title>A high-quality carrot genome assembly provides new insights into carotenoid accumulation and asterid genome evolution.</title>
        <authorList>
            <person name="Iorizzo M."/>
            <person name="Ellison S."/>
            <person name="Senalik D."/>
            <person name="Zeng P."/>
            <person name="Satapoomin P."/>
            <person name="Huang J."/>
            <person name="Bowman M."/>
            <person name="Iovene M."/>
            <person name="Sanseverino W."/>
            <person name="Cavagnaro P."/>
            <person name="Yildiz M."/>
            <person name="Macko-Podgorni A."/>
            <person name="Moranska E."/>
            <person name="Grzebelus E."/>
            <person name="Grzebelus D."/>
            <person name="Ashrafi H."/>
            <person name="Zheng Z."/>
            <person name="Cheng S."/>
            <person name="Spooner D."/>
            <person name="Van Deynze A."/>
            <person name="Simon P."/>
        </authorList>
    </citation>
    <scope>NUCLEOTIDE SEQUENCE [LARGE SCALE GENOMIC DNA]</scope>
    <source>
        <tissue evidence="5">Leaf</tissue>
    </source>
</reference>
<gene>
    <name evidence="5" type="ORF">DCAR_018984</name>
    <name evidence="6" type="ORF">DCAR_0521719</name>
</gene>
<name>A0A162A3Q1_DAUCS</name>
<dbReference type="Proteomes" id="UP000077755">
    <property type="component" value="Chromosome 5"/>
</dbReference>
<feature type="region of interest" description="Disordered" evidence="4">
    <location>
        <begin position="310"/>
        <end position="365"/>
    </location>
</feature>
<dbReference type="STRING" id="79200.A0A162A3Q1"/>
<protein>
    <recommendedName>
        <fullName evidence="8">HTH myb-type domain-containing protein</fullName>
    </recommendedName>
</protein>
<feature type="compositionally biased region" description="Basic residues" evidence="4">
    <location>
        <begin position="223"/>
        <end position="232"/>
    </location>
</feature>
<evidence type="ECO:0000256" key="3">
    <source>
        <dbReference type="ARBA" id="ARBA00023242"/>
    </source>
</evidence>
<keyword evidence="2" id="KW-0804">Transcription</keyword>
<dbReference type="InterPro" id="IPR009057">
    <property type="entry name" value="Homeodomain-like_sf"/>
</dbReference>
<evidence type="ECO:0000256" key="2">
    <source>
        <dbReference type="ARBA" id="ARBA00023163"/>
    </source>
</evidence>
<proteinExistence type="predicted"/>
<dbReference type="EMBL" id="LNRQ01000005">
    <property type="protein sequence ID" value="KZM95742.1"/>
    <property type="molecule type" value="Genomic_DNA"/>
</dbReference>
<dbReference type="InterPro" id="IPR006447">
    <property type="entry name" value="Myb_dom_plants"/>
</dbReference>
<feature type="compositionally biased region" description="Polar residues" evidence="4">
    <location>
        <begin position="326"/>
        <end position="336"/>
    </location>
</feature>